<dbReference type="EMBL" id="QMGS01000023">
    <property type="protein sequence ID" value="RMW91395.1"/>
    <property type="molecule type" value="Genomic_DNA"/>
</dbReference>
<sequence>MCIRDSPETKLRISNFLADTPLSMSNRKLIVSHFQDLSVIVDRIEMNKRVERSQMLPELWQQYTKEYPSDSASVHACAK</sequence>
<reference evidence="1 2" key="1">
    <citation type="journal article" date="2019" name="J. Oral Microbiol.">
        <title>Role of OmpA1 and OmpA2 in Aggregatibacter actinomycetemcomitans and Aggregatibacter aphrophilus serum resistance.</title>
        <authorList>
            <person name="Lindholm M."/>
            <person name="Min Aung K."/>
            <person name="Nyunt Wai S."/>
            <person name="Oscarsson J."/>
        </authorList>
    </citation>
    <scope>NUCLEOTIDE SEQUENCE [LARGE SCALE GENOMIC DNA]</scope>
    <source>
        <strain evidence="1 2">HK83</strain>
    </source>
</reference>
<evidence type="ECO:0000313" key="2">
    <source>
        <dbReference type="Proteomes" id="UP000274211"/>
    </source>
</evidence>
<keyword evidence="2" id="KW-1185">Reference proteome</keyword>
<comment type="caution">
    <text evidence="1">The sequence shown here is derived from an EMBL/GenBank/DDBJ whole genome shotgun (WGS) entry which is preliminary data.</text>
</comment>
<name>A0ABX9VX12_AGGAP</name>
<accession>A0ABX9VX12</accession>
<proteinExistence type="predicted"/>
<organism evidence="1 2">
    <name type="scientific">Aggregatibacter aphrophilus</name>
    <name type="common">Haemophilus aphrophilus</name>
    <dbReference type="NCBI Taxonomy" id="732"/>
    <lineage>
        <taxon>Bacteria</taxon>
        <taxon>Pseudomonadati</taxon>
        <taxon>Pseudomonadota</taxon>
        <taxon>Gammaproteobacteria</taxon>
        <taxon>Pasteurellales</taxon>
        <taxon>Pasteurellaceae</taxon>
        <taxon>Aggregatibacter</taxon>
    </lineage>
</organism>
<protein>
    <submittedName>
        <fullName evidence="1">Uncharacterized protein</fullName>
    </submittedName>
</protein>
<evidence type="ECO:0000313" key="1">
    <source>
        <dbReference type="EMBL" id="RMW91395.1"/>
    </source>
</evidence>
<gene>
    <name evidence="1" type="ORF">DOL88_01320</name>
</gene>
<dbReference type="Proteomes" id="UP000274211">
    <property type="component" value="Unassembled WGS sequence"/>
</dbReference>